<evidence type="ECO:0000256" key="1">
    <source>
        <dbReference type="SAM" id="Phobius"/>
    </source>
</evidence>
<keyword evidence="1" id="KW-0472">Membrane</keyword>
<name>A0ABY8VMV9_9CORY</name>
<feature type="transmembrane region" description="Helical" evidence="1">
    <location>
        <begin position="48"/>
        <end position="67"/>
    </location>
</feature>
<organism evidence="3 4">
    <name type="scientific">Corynebacterium breve</name>
    <dbReference type="NCBI Taxonomy" id="3049799"/>
    <lineage>
        <taxon>Bacteria</taxon>
        <taxon>Bacillati</taxon>
        <taxon>Actinomycetota</taxon>
        <taxon>Actinomycetes</taxon>
        <taxon>Mycobacteriales</taxon>
        <taxon>Corynebacteriaceae</taxon>
        <taxon>Corynebacterium</taxon>
    </lineage>
</organism>
<dbReference type="Proteomes" id="UP001225598">
    <property type="component" value="Chromosome"/>
</dbReference>
<keyword evidence="4" id="KW-1185">Reference proteome</keyword>
<dbReference type="Pfam" id="PF10756">
    <property type="entry name" value="bPH_6"/>
    <property type="match status" value="1"/>
</dbReference>
<feature type="domain" description="Low molecular weight protein antigen 6 PH" evidence="2">
    <location>
        <begin position="101"/>
        <end position="171"/>
    </location>
</feature>
<accession>A0ABY8VMV9</accession>
<protein>
    <submittedName>
        <fullName evidence="3">PH domain-containing protein</fullName>
    </submittedName>
</protein>
<evidence type="ECO:0000259" key="2">
    <source>
        <dbReference type="Pfam" id="PF10756"/>
    </source>
</evidence>
<keyword evidence="1" id="KW-1133">Transmembrane helix</keyword>
<reference evidence="3 4" key="1">
    <citation type="submission" date="2023-05" db="EMBL/GenBank/DDBJ databases">
        <title>Corynebacterium suedekumii sp. nov. and Corynebacterium breve sp. nov. isolated from raw cow's milk.</title>
        <authorList>
            <person name="Baer M.K."/>
            <person name="Mehl L."/>
            <person name="Hellmuth R."/>
            <person name="Marke G."/>
            <person name="Lipski A."/>
        </authorList>
    </citation>
    <scope>NUCLEOTIDE SEQUENCE [LARGE SCALE GENOMIC DNA]</scope>
    <source>
        <strain evidence="3 4">R4</strain>
    </source>
</reference>
<keyword evidence="1" id="KW-0812">Transmembrane</keyword>
<dbReference type="RefSeq" id="WP_284826748.1">
    <property type="nucleotide sequence ID" value="NZ_CP126969.1"/>
</dbReference>
<dbReference type="EMBL" id="CP126969">
    <property type="protein sequence ID" value="WIM68900.1"/>
    <property type="molecule type" value="Genomic_DNA"/>
</dbReference>
<proteinExistence type="predicted"/>
<feature type="transmembrane region" description="Helical" evidence="1">
    <location>
        <begin position="82"/>
        <end position="99"/>
    </location>
</feature>
<evidence type="ECO:0000313" key="4">
    <source>
        <dbReference type="Proteomes" id="UP001225598"/>
    </source>
</evidence>
<sequence length="180" mass="20145">MDEQTPTPKQSKKLSDRELAILNAADPHAATSTKPWEFEVTSGFMKKVAVGLIVLIMAWHIFMGAVVDVEFTGAAVTPVDKIAYPGVGVILSILAWIMFTRPRVRANEDGVEVRNIIGTRFYPWLVVYGLSFPQGSRMARLELPDFEYVPLWAIQSGDGEKALQAVRDFRDLEAKYMPED</sequence>
<dbReference type="InterPro" id="IPR019692">
    <property type="entry name" value="CFP-6_PH"/>
</dbReference>
<evidence type="ECO:0000313" key="3">
    <source>
        <dbReference type="EMBL" id="WIM68900.1"/>
    </source>
</evidence>
<gene>
    <name evidence="3" type="ORF">QP027_05845</name>
</gene>